<dbReference type="GO" id="GO:0019303">
    <property type="term" value="P:D-ribose catabolic process"/>
    <property type="evidence" value="ECO:0007669"/>
    <property type="project" value="UniProtKB-UniRule"/>
</dbReference>
<gene>
    <name evidence="12" type="primary">rbsK</name>
    <name evidence="14" type="ORF">HJG54_30330</name>
</gene>
<dbReference type="InterPro" id="IPR011611">
    <property type="entry name" value="PfkB_dom"/>
</dbReference>
<evidence type="ECO:0000259" key="13">
    <source>
        <dbReference type="Pfam" id="PF00294"/>
    </source>
</evidence>
<evidence type="ECO:0000256" key="7">
    <source>
        <dbReference type="ARBA" id="ARBA00022777"/>
    </source>
</evidence>
<dbReference type="PANTHER" id="PTHR10584:SF166">
    <property type="entry name" value="RIBOKINASE"/>
    <property type="match status" value="1"/>
</dbReference>
<feature type="binding site" evidence="12">
    <location>
        <position position="290"/>
    </location>
    <ligand>
        <name>K(+)</name>
        <dbReference type="ChEBI" id="CHEBI:29103"/>
    </ligand>
</feature>
<comment type="catalytic activity">
    <reaction evidence="12">
        <text>D-ribose + ATP = D-ribose 5-phosphate + ADP + H(+)</text>
        <dbReference type="Rhea" id="RHEA:13697"/>
        <dbReference type="ChEBI" id="CHEBI:15378"/>
        <dbReference type="ChEBI" id="CHEBI:30616"/>
        <dbReference type="ChEBI" id="CHEBI:47013"/>
        <dbReference type="ChEBI" id="CHEBI:78346"/>
        <dbReference type="ChEBI" id="CHEBI:456216"/>
        <dbReference type="EC" id="2.7.1.15"/>
    </reaction>
</comment>
<dbReference type="AlphaFoldDB" id="A0AA96WKF0"/>
<evidence type="ECO:0000256" key="5">
    <source>
        <dbReference type="ARBA" id="ARBA00022723"/>
    </source>
</evidence>
<feature type="active site" description="Proton acceptor" evidence="12">
    <location>
        <position position="257"/>
    </location>
</feature>
<dbReference type="PRINTS" id="PR00990">
    <property type="entry name" value="RIBOKINASE"/>
</dbReference>
<evidence type="ECO:0000256" key="2">
    <source>
        <dbReference type="ARBA" id="ARBA00012035"/>
    </source>
</evidence>
<keyword evidence="4 12" id="KW-0808">Transferase</keyword>
<keyword evidence="8 12" id="KW-0067">ATP-binding</keyword>
<dbReference type="GO" id="GO:0046872">
    <property type="term" value="F:metal ion binding"/>
    <property type="evidence" value="ECO:0007669"/>
    <property type="project" value="UniProtKB-KW"/>
</dbReference>
<feature type="binding site" evidence="12">
    <location>
        <position position="292"/>
    </location>
    <ligand>
        <name>K(+)</name>
        <dbReference type="ChEBI" id="CHEBI:29103"/>
    </ligand>
</feature>
<dbReference type="EC" id="2.7.1.15" evidence="2 12"/>
<comment type="caution">
    <text evidence="12">Lacks conserved residue(s) required for the propagation of feature annotation.</text>
</comment>
<dbReference type="PROSITE" id="PS00584">
    <property type="entry name" value="PFKB_KINASES_2"/>
    <property type="match status" value="1"/>
</dbReference>
<feature type="binding site" evidence="12">
    <location>
        <position position="287"/>
    </location>
    <ligand>
        <name>K(+)</name>
        <dbReference type="ChEBI" id="CHEBI:29103"/>
    </ligand>
</feature>
<accession>A0AA96WKF0</accession>
<dbReference type="SUPFAM" id="SSF53613">
    <property type="entry name" value="Ribokinase-like"/>
    <property type="match status" value="1"/>
</dbReference>
<comment type="activity regulation">
    <text evidence="12">Activated by a monovalent cation that binds near, but not in, the active site. The most likely occupant of the site in vivo is potassium. Ion binding induces a conformational change that may alter substrate affinity.</text>
</comment>
<feature type="binding site" evidence="12">
    <location>
        <position position="145"/>
    </location>
    <ligand>
        <name>substrate</name>
    </ligand>
</feature>
<keyword evidence="6 12" id="KW-0547">Nucleotide-binding</keyword>
<comment type="cofactor">
    <cofactor evidence="12">
        <name>Mg(2+)</name>
        <dbReference type="ChEBI" id="CHEBI:18420"/>
    </cofactor>
    <text evidence="12">Requires a divalent cation, most likely magnesium in vivo, as an electrophilic catalyst to aid phosphoryl group transfer. It is the chelate of the metal and the nucleotide that is the actual substrate.</text>
</comment>
<dbReference type="PANTHER" id="PTHR10584">
    <property type="entry name" value="SUGAR KINASE"/>
    <property type="match status" value="1"/>
</dbReference>
<keyword evidence="11 12" id="KW-0119">Carbohydrate metabolism</keyword>
<comment type="pathway">
    <text evidence="12">Carbohydrate metabolism; D-ribose degradation; D-ribose 5-phosphate from beta-D-ribopyranose: step 2/2.</text>
</comment>
<evidence type="ECO:0000256" key="10">
    <source>
        <dbReference type="ARBA" id="ARBA00022958"/>
    </source>
</evidence>
<feature type="binding site" evidence="12">
    <location>
        <begin position="41"/>
        <end position="45"/>
    </location>
    <ligand>
        <name>substrate</name>
    </ligand>
</feature>
<evidence type="ECO:0000256" key="1">
    <source>
        <dbReference type="ARBA" id="ARBA00005380"/>
    </source>
</evidence>
<comment type="subunit">
    <text evidence="12">Homodimer.</text>
</comment>
<name>A0AA96WKF0_9CYAN</name>
<keyword evidence="7 12" id="KW-0418">Kinase</keyword>
<feature type="binding site" evidence="12">
    <location>
        <position position="251"/>
    </location>
    <ligand>
        <name>K(+)</name>
        <dbReference type="ChEBI" id="CHEBI:29103"/>
    </ligand>
</feature>
<evidence type="ECO:0000256" key="11">
    <source>
        <dbReference type="ARBA" id="ARBA00023277"/>
    </source>
</evidence>
<dbReference type="InterPro" id="IPR029056">
    <property type="entry name" value="Ribokinase-like"/>
</dbReference>
<proteinExistence type="inferred from homology"/>
<feature type="binding site" evidence="12">
    <location>
        <begin position="13"/>
        <end position="15"/>
    </location>
    <ligand>
        <name>substrate</name>
    </ligand>
</feature>
<feature type="binding site" evidence="12">
    <location>
        <position position="253"/>
    </location>
    <ligand>
        <name>K(+)</name>
        <dbReference type="ChEBI" id="CHEBI:29103"/>
    </ligand>
</feature>
<dbReference type="RefSeq" id="WP_316436838.1">
    <property type="nucleotide sequence ID" value="NZ_CP053587.1"/>
</dbReference>
<keyword evidence="9 12" id="KW-0460">Magnesium</keyword>
<keyword evidence="10 12" id="KW-0630">Potassium</keyword>
<protein>
    <recommendedName>
        <fullName evidence="3 12">Ribokinase</fullName>
        <shortName evidence="12">RK</shortName>
        <ecNumber evidence="2 12">2.7.1.15</ecNumber>
    </recommendedName>
</protein>
<feature type="domain" description="Carbohydrate kinase PfkB" evidence="13">
    <location>
        <begin position="6"/>
        <end position="298"/>
    </location>
</feature>
<dbReference type="Gene3D" id="3.40.1190.20">
    <property type="match status" value="1"/>
</dbReference>
<feature type="binding site" evidence="12">
    <location>
        <position position="257"/>
    </location>
    <ligand>
        <name>substrate</name>
    </ligand>
</feature>
<evidence type="ECO:0000313" key="14">
    <source>
        <dbReference type="EMBL" id="WNZ27203.1"/>
    </source>
</evidence>
<dbReference type="HAMAP" id="MF_01987">
    <property type="entry name" value="Ribokinase"/>
    <property type="match status" value="1"/>
</dbReference>
<dbReference type="GO" id="GO:0005524">
    <property type="term" value="F:ATP binding"/>
    <property type="evidence" value="ECO:0007669"/>
    <property type="project" value="UniProtKB-UniRule"/>
</dbReference>
<sequence length="317" mass="33294">MSQGCIISLGSVNADFQVRVERRPDLSETLVAHDFMQLSGGKAANVAYLARKLEKDALLIAHVGTDALAEQALQPLQEIGVNLQYVERVAGQPTGVSMITVPPDGQKGIILAANANYVWSAEDIAGVQGAIVNAPVGSVLVVDYEVPPFIVEAAITAARQRGLPVILDPSPANRVDAALLPQVSYLVPDAGEAEKLTGIQLDSPKAAIQAAHQLWQQGVQQACVKLKDGGCVVVSQEQKLHIAPVPVPVVDSTGAGDAFAGALAVAVLEGQALPDAARFATAASHLTVTRYGSQPAYPSRTEIDSMLERLADHVHLF</sequence>
<organism evidence="14">
    <name type="scientific">Leptolyngbya sp. NK1-12</name>
    <dbReference type="NCBI Taxonomy" id="2547451"/>
    <lineage>
        <taxon>Bacteria</taxon>
        <taxon>Bacillati</taxon>
        <taxon>Cyanobacteriota</taxon>
        <taxon>Cyanophyceae</taxon>
        <taxon>Leptolyngbyales</taxon>
        <taxon>Leptolyngbyaceae</taxon>
        <taxon>Leptolyngbya group</taxon>
        <taxon>Leptolyngbya</taxon>
    </lineage>
</organism>
<reference evidence="14" key="1">
    <citation type="submission" date="2020-05" db="EMBL/GenBank/DDBJ databases">
        <authorList>
            <person name="Zhu T."/>
            <person name="Keshari N."/>
            <person name="Lu X."/>
        </authorList>
    </citation>
    <scope>NUCLEOTIDE SEQUENCE</scope>
    <source>
        <strain evidence="14">NK1-12</strain>
    </source>
</reference>
<dbReference type="InterPro" id="IPR002173">
    <property type="entry name" value="Carboh/pur_kinase_PfkB_CS"/>
</dbReference>
<feature type="binding site" evidence="12">
    <location>
        <begin position="256"/>
        <end position="257"/>
    </location>
    <ligand>
        <name>ATP</name>
        <dbReference type="ChEBI" id="CHEBI:30616"/>
    </ligand>
</feature>
<dbReference type="CDD" id="cd01174">
    <property type="entry name" value="ribokinase"/>
    <property type="match status" value="1"/>
</dbReference>
<dbReference type="GO" id="GO:0005737">
    <property type="term" value="C:cytoplasm"/>
    <property type="evidence" value="ECO:0007669"/>
    <property type="project" value="UniProtKB-SubCell"/>
</dbReference>
<keyword evidence="5 12" id="KW-0479">Metal-binding</keyword>
<comment type="function">
    <text evidence="12">Catalyzes the phosphorylation of ribose at O-5 in a reaction requiring ATP and magnesium. The resulting D-ribose-5-phosphate can then be used either for sythesis of nucleotides, histidine, and tryptophan, or as a component of the pentose phosphate pathway.</text>
</comment>
<evidence type="ECO:0000256" key="4">
    <source>
        <dbReference type="ARBA" id="ARBA00022679"/>
    </source>
</evidence>
<comment type="similarity">
    <text evidence="12">Belongs to the carbohydrate kinase PfkB family. Ribokinase subfamily.</text>
</comment>
<comment type="similarity">
    <text evidence="1">Belongs to the carbohydrate kinase pfkB family.</text>
</comment>
<dbReference type="Pfam" id="PF00294">
    <property type="entry name" value="PfkB"/>
    <property type="match status" value="1"/>
</dbReference>
<evidence type="ECO:0000256" key="12">
    <source>
        <dbReference type="HAMAP-Rule" id="MF_01987"/>
    </source>
</evidence>
<evidence type="ECO:0000256" key="9">
    <source>
        <dbReference type="ARBA" id="ARBA00022842"/>
    </source>
</evidence>
<comment type="subcellular location">
    <subcellularLocation>
        <location evidence="12">Cytoplasm</location>
    </subcellularLocation>
</comment>
<evidence type="ECO:0000256" key="3">
    <source>
        <dbReference type="ARBA" id="ARBA00016943"/>
    </source>
</evidence>
<evidence type="ECO:0000256" key="6">
    <source>
        <dbReference type="ARBA" id="ARBA00022741"/>
    </source>
</evidence>
<dbReference type="EMBL" id="CP053587">
    <property type="protein sequence ID" value="WNZ27203.1"/>
    <property type="molecule type" value="Genomic_DNA"/>
</dbReference>
<dbReference type="GO" id="GO:0004747">
    <property type="term" value="F:ribokinase activity"/>
    <property type="evidence" value="ECO:0007669"/>
    <property type="project" value="UniProtKB-UniRule"/>
</dbReference>
<keyword evidence="12" id="KW-0963">Cytoplasm</keyword>
<dbReference type="InterPro" id="IPR002139">
    <property type="entry name" value="Ribo/fructo_kinase"/>
</dbReference>
<dbReference type="InterPro" id="IPR011877">
    <property type="entry name" value="Ribokinase"/>
</dbReference>
<evidence type="ECO:0000256" key="8">
    <source>
        <dbReference type="ARBA" id="ARBA00022840"/>
    </source>
</evidence>